<feature type="modified residue" description="4-aspartylphosphate" evidence="8">
    <location>
        <position position="55"/>
    </location>
</feature>
<protein>
    <submittedName>
        <fullName evidence="11">Response regulator transcription factor</fullName>
    </submittedName>
</protein>
<dbReference type="AlphaFoldDB" id="A0A9Q4EJM5"/>
<dbReference type="Gene3D" id="3.40.50.2300">
    <property type="match status" value="1"/>
</dbReference>
<evidence type="ECO:0000259" key="9">
    <source>
        <dbReference type="PROSITE" id="PS01124"/>
    </source>
</evidence>
<feature type="domain" description="Response regulatory" evidence="10">
    <location>
        <begin position="3"/>
        <end position="120"/>
    </location>
</feature>
<accession>A0A9Q4EJM5</accession>
<dbReference type="PROSITE" id="PS01124">
    <property type="entry name" value="HTH_ARAC_FAMILY_2"/>
    <property type="match status" value="1"/>
</dbReference>
<dbReference type="Pfam" id="PF12833">
    <property type="entry name" value="HTH_18"/>
    <property type="match status" value="1"/>
</dbReference>
<evidence type="ECO:0000313" key="12">
    <source>
        <dbReference type="Proteomes" id="UP001073053"/>
    </source>
</evidence>
<dbReference type="SMART" id="SM00448">
    <property type="entry name" value="REC"/>
    <property type="match status" value="1"/>
</dbReference>
<evidence type="ECO:0000256" key="4">
    <source>
        <dbReference type="ARBA" id="ARBA00023012"/>
    </source>
</evidence>
<evidence type="ECO:0000313" key="11">
    <source>
        <dbReference type="EMBL" id="MCY9185026.1"/>
    </source>
</evidence>
<dbReference type="CDD" id="cd17536">
    <property type="entry name" value="REC_YesN-like"/>
    <property type="match status" value="1"/>
</dbReference>
<dbReference type="SUPFAM" id="SSF46689">
    <property type="entry name" value="Homeodomain-like"/>
    <property type="match status" value="1"/>
</dbReference>
<organism evidence="11 12">
    <name type="scientific">Bacillus halotolerans</name>
    <dbReference type="NCBI Taxonomy" id="260554"/>
    <lineage>
        <taxon>Bacteria</taxon>
        <taxon>Bacillati</taxon>
        <taxon>Bacillota</taxon>
        <taxon>Bacilli</taxon>
        <taxon>Bacillales</taxon>
        <taxon>Bacillaceae</taxon>
        <taxon>Bacillus</taxon>
    </lineage>
</organism>
<keyword evidence="2" id="KW-0963">Cytoplasm</keyword>
<comment type="subcellular location">
    <subcellularLocation>
        <location evidence="1">Cytoplasm</location>
    </subcellularLocation>
</comment>
<dbReference type="PANTHER" id="PTHR42713:SF3">
    <property type="entry name" value="TRANSCRIPTIONAL REGULATORY PROTEIN HPTR"/>
    <property type="match status" value="1"/>
</dbReference>
<evidence type="ECO:0000259" key="10">
    <source>
        <dbReference type="PROSITE" id="PS50110"/>
    </source>
</evidence>
<dbReference type="SUPFAM" id="SSF52172">
    <property type="entry name" value="CheY-like"/>
    <property type="match status" value="1"/>
</dbReference>
<dbReference type="PROSITE" id="PS50110">
    <property type="entry name" value="RESPONSE_REGULATORY"/>
    <property type="match status" value="1"/>
</dbReference>
<dbReference type="RefSeq" id="WP_268498629.1">
    <property type="nucleotide sequence ID" value="NZ_JALAVZ010000015.1"/>
</dbReference>
<keyword evidence="6" id="KW-0238">DNA-binding</keyword>
<keyword evidence="3 8" id="KW-0597">Phosphoprotein</keyword>
<dbReference type="GO" id="GO:0000160">
    <property type="term" value="P:phosphorelay signal transduction system"/>
    <property type="evidence" value="ECO:0007669"/>
    <property type="project" value="UniProtKB-KW"/>
</dbReference>
<dbReference type="SMART" id="SM00342">
    <property type="entry name" value="HTH_ARAC"/>
    <property type="match status" value="1"/>
</dbReference>
<dbReference type="InterPro" id="IPR018060">
    <property type="entry name" value="HTH_AraC"/>
</dbReference>
<proteinExistence type="predicted"/>
<dbReference type="Gene3D" id="1.10.10.60">
    <property type="entry name" value="Homeodomain-like"/>
    <property type="match status" value="2"/>
</dbReference>
<dbReference type="GO" id="GO:0003700">
    <property type="term" value="F:DNA-binding transcription factor activity"/>
    <property type="evidence" value="ECO:0007669"/>
    <property type="project" value="InterPro"/>
</dbReference>
<comment type="caution">
    <text evidence="11">The sequence shown here is derived from an EMBL/GenBank/DDBJ whole genome shotgun (WGS) entry which is preliminary data.</text>
</comment>
<dbReference type="InterPro" id="IPR001789">
    <property type="entry name" value="Sig_transdc_resp-reg_receiver"/>
</dbReference>
<evidence type="ECO:0000256" key="8">
    <source>
        <dbReference type="PROSITE-ProRule" id="PRU00169"/>
    </source>
</evidence>
<reference evidence="11" key="1">
    <citation type="submission" date="2022-02" db="EMBL/GenBank/DDBJ databases">
        <title>Crop Bioprotection Bacillus Genome Sequencing.</title>
        <authorList>
            <person name="Dunlap C."/>
        </authorList>
    </citation>
    <scope>NUCLEOTIDE SEQUENCE</scope>
    <source>
        <strain evidence="11">EC49O2N-C10</strain>
    </source>
</reference>
<feature type="domain" description="HTH araC/xylS-type" evidence="9">
    <location>
        <begin position="262"/>
        <end position="364"/>
    </location>
</feature>
<evidence type="ECO:0000256" key="7">
    <source>
        <dbReference type="ARBA" id="ARBA00023163"/>
    </source>
</evidence>
<name>A0A9Q4EJM5_9BACI</name>
<evidence type="ECO:0000256" key="2">
    <source>
        <dbReference type="ARBA" id="ARBA00022490"/>
    </source>
</evidence>
<dbReference type="GO" id="GO:0005737">
    <property type="term" value="C:cytoplasm"/>
    <property type="evidence" value="ECO:0007669"/>
    <property type="project" value="UniProtKB-SubCell"/>
</dbReference>
<keyword evidence="7" id="KW-0804">Transcription</keyword>
<dbReference type="Pfam" id="PF00072">
    <property type="entry name" value="Response_reg"/>
    <property type="match status" value="1"/>
</dbReference>
<evidence type="ECO:0000256" key="3">
    <source>
        <dbReference type="ARBA" id="ARBA00022553"/>
    </source>
</evidence>
<dbReference type="InterPro" id="IPR009057">
    <property type="entry name" value="Homeodomain-like_sf"/>
</dbReference>
<dbReference type="Proteomes" id="UP001073053">
    <property type="component" value="Unassembled WGS sequence"/>
</dbReference>
<dbReference type="InterPro" id="IPR051552">
    <property type="entry name" value="HptR"/>
</dbReference>
<keyword evidence="5" id="KW-0805">Transcription regulation</keyword>
<evidence type="ECO:0000256" key="6">
    <source>
        <dbReference type="ARBA" id="ARBA00023125"/>
    </source>
</evidence>
<dbReference type="PANTHER" id="PTHR42713">
    <property type="entry name" value="HISTIDINE KINASE-RELATED"/>
    <property type="match status" value="1"/>
</dbReference>
<keyword evidence="4" id="KW-0902">Two-component regulatory system</keyword>
<evidence type="ECO:0000256" key="1">
    <source>
        <dbReference type="ARBA" id="ARBA00004496"/>
    </source>
</evidence>
<sequence>MYKILLADDERIILDGMAGIIEWETLGASLVGKAQNGIEAYEKIVNKQPHIVITDVKMPGMDGLELIKKVSAVCPSVQFIVLSGFGEFEYAKEAMKYGVRHYLLKPCNEQQIIRSLEEIIAELKLHDVRKKKAAHLKHELNHIRSFAADRYLEGLIAGVTHLSPPPSLAGKKIRLIIAENTQPEDSAAREAFGSSLTAFCCSGGRAVFAVEEGTPDLEKKAADGFAGCRVIISRTGELQDAGQLFREATETAGDQKRSDLISKITRLVADELGNPNLSLKWAAKDMLFMNPDYLGKIFKQETGEKFSQYVTRVRLEHAMKQMKLRRDVSVSEIAEEIGFGDNPKYFSLVFKKYTGLTPSEFRRKQGGASAG</sequence>
<dbReference type="GO" id="GO:0043565">
    <property type="term" value="F:sequence-specific DNA binding"/>
    <property type="evidence" value="ECO:0007669"/>
    <property type="project" value="InterPro"/>
</dbReference>
<dbReference type="InterPro" id="IPR011006">
    <property type="entry name" value="CheY-like_superfamily"/>
</dbReference>
<gene>
    <name evidence="11" type="ORF">MOF03_10265</name>
</gene>
<dbReference type="EMBL" id="JALAWA010000005">
    <property type="protein sequence ID" value="MCY9185026.1"/>
    <property type="molecule type" value="Genomic_DNA"/>
</dbReference>
<evidence type="ECO:0000256" key="5">
    <source>
        <dbReference type="ARBA" id="ARBA00023015"/>
    </source>
</evidence>